<accession>A0ABU5QSY6</accession>
<evidence type="ECO:0000313" key="2">
    <source>
        <dbReference type="Proteomes" id="UP001304671"/>
    </source>
</evidence>
<gene>
    <name evidence="1" type="ORF">VB264_20650</name>
</gene>
<name>A0ABU5QSY6_9BACT</name>
<proteinExistence type="predicted"/>
<organism evidence="1 2">
    <name type="scientific">Arcicella aquatica</name>
    <dbReference type="NCBI Taxonomy" id="217141"/>
    <lineage>
        <taxon>Bacteria</taxon>
        <taxon>Pseudomonadati</taxon>
        <taxon>Bacteroidota</taxon>
        <taxon>Cytophagia</taxon>
        <taxon>Cytophagales</taxon>
        <taxon>Flectobacillaceae</taxon>
        <taxon>Arcicella</taxon>
    </lineage>
</organism>
<protein>
    <submittedName>
        <fullName evidence="1">Uncharacterized protein</fullName>
    </submittedName>
</protein>
<sequence length="73" mass="8500">MKTESELNDEILKITMLIQEKFPELSKYVEEMPISVPDVVNPAVNQKNLQDYYDSLLALLKKYNTNHNRGNTE</sequence>
<dbReference type="RefSeq" id="WP_323252534.1">
    <property type="nucleotide sequence ID" value="NZ_JAYFUL010000048.1"/>
</dbReference>
<dbReference type="EMBL" id="JAYFUL010000048">
    <property type="protein sequence ID" value="MEA5260221.1"/>
    <property type="molecule type" value="Genomic_DNA"/>
</dbReference>
<reference evidence="1 2" key="1">
    <citation type="submission" date="2023-12" db="EMBL/GenBank/DDBJ databases">
        <title>Novel species of the genus Arcicella isolated from rivers.</title>
        <authorList>
            <person name="Lu H."/>
        </authorList>
    </citation>
    <scope>NUCLEOTIDE SEQUENCE [LARGE SCALE GENOMIC DNA]</scope>
    <source>
        <strain evidence="1 2">LMG 21963</strain>
    </source>
</reference>
<comment type="caution">
    <text evidence="1">The sequence shown here is derived from an EMBL/GenBank/DDBJ whole genome shotgun (WGS) entry which is preliminary data.</text>
</comment>
<keyword evidence="2" id="KW-1185">Reference proteome</keyword>
<evidence type="ECO:0000313" key="1">
    <source>
        <dbReference type="EMBL" id="MEA5260221.1"/>
    </source>
</evidence>
<dbReference type="Proteomes" id="UP001304671">
    <property type="component" value="Unassembled WGS sequence"/>
</dbReference>